<proteinExistence type="predicted"/>
<gene>
    <name evidence="2" type="ORF">LTRI10_LOCUS23513</name>
</gene>
<evidence type="ECO:0000313" key="2">
    <source>
        <dbReference type="EMBL" id="CAL1382173.1"/>
    </source>
</evidence>
<reference evidence="2 3" key="1">
    <citation type="submission" date="2024-04" db="EMBL/GenBank/DDBJ databases">
        <authorList>
            <person name="Fracassetti M."/>
        </authorList>
    </citation>
    <scope>NUCLEOTIDE SEQUENCE [LARGE SCALE GENOMIC DNA]</scope>
</reference>
<dbReference type="AlphaFoldDB" id="A0AAV2E885"/>
<dbReference type="Proteomes" id="UP001497516">
    <property type="component" value="Chromosome 4"/>
</dbReference>
<evidence type="ECO:0000313" key="3">
    <source>
        <dbReference type="Proteomes" id="UP001497516"/>
    </source>
</evidence>
<sequence>MGTAGGGWGVMGWGGGKGEAREGWVESGLESGRNGEHGRVGGGVRGGGSERERMGEGWSARRRARVGKEWPATTGLTGG</sequence>
<organism evidence="2 3">
    <name type="scientific">Linum trigynum</name>
    <dbReference type="NCBI Taxonomy" id="586398"/>
    <lineage>
        <taxon>Eukaryota</taxon>
        <taxon>Viridiplantae</taxon>
        <taxon>Streptophyta</taxon>
        <taxon>Embryophyta</taxon>
        <taxon>Tracheophyta</taxon>
        <taxon>Spermatophyta</taxon>
        <taxon>Magnoliopsida</taxon>
        <taxon>eudicotyledons</taxon>
        <taxon>Gunneridae</taxon>
        <taxon>Pentapetalae</taxon>
        <taxon>rosids</taxon>
        <taxon>fabids</taxon>
        <taxon>Malpighiales</taxon>
        <taxon>Linaceae</taxon>
        <taxon>Linum</taxon>
    </lineage>
</organism>
<feature type="compositionally biased region" description="Gly residues" evidence="1">
    <location>
        <begin position="1"/>
        <end position="17"/>
    </location>
</feature>
<evidence type="ECO:0000256" key="1">
    <source>
        <dbReference type="SAM" id="MobiDB-lite"/>
    </source>
</evidence>
<feature type="region of interest" description="Disordered" evidence="1">
    <location>
        <begin position="1"/>
        <end position="79"/>
    </location>
</feature>
<keyword evidence="3" id="KW-1185">Reference proteome</keyword>
<accession>A0AAV2E885</accession>
<dbReference type="EMBL" id="OZ034817">
    <property type="protein sequence ID" value="CAL1382173.1"/>
    <property type="molecule type" value="Genomic_DNA"/>
</dbReference>
<name>A0AAV2E885_9ROSI</name>
<protein>
    <submittedName>
        <fullName evidence="2">Uncharacterized protein</fullName>
    </submittedName>
</protein>